<feature type="compositionally biased region" description="Basic and acidic residues" evidence="5">
    <location>
        <begin position="500"/>
        <end position="515"/>
    </location>
</feature>
<feature type="compositionally biased region" description="Polar residues" evidence="5">
    <location>
        <begin position="651"/>
        <end position="665"/>
    </location>
</feature>
<keyword evidence="10" id="KW-1185">Reference proteome</keyword>
<evidence type="ECO:0000256" key="2">
    <source>
        <dbReference type="ARBA" id="ARBA00022658"/>
    </source>
</evidence>
<organism evidence="9 10">
    <name type="scientific">Acrodontium crateriforme</name>
    <dbReference type="NCBI Taxonomy" id="150365"/>
    <lineage>
        <taxon>Eukaryota</taxon>
        <taxon>Fungi</taxon>
        <taxon>Dikarya</taxon>
        <taxon>Ascomycota</taxon>
        <taxon>Pezizomycotina</taxon>
        <taxon>Dothideomycetes</taxon>
        <taxon>Dothideomycetidae</taxon>
        <taxon>Mycosphaerellales</taxon>
        <taxon>Teratosphaeriaceae</taxon>
        <taxon>Acrodontium</taxon>
    </lineage>
</organism>
<dbReference type="Proteomes" id="UP001303373">
    <property type="component" value="Chromosome 5"/>
</dbReference>
<evidence type="ECO:0000313" key="9">
    <source>
        <dbReference type="EMBL" id="WPH01018.1"/>
    </source>
</evidence>
<feature type="compositionally biased region" description="Polar residues" evidence="5">
    <location>
        <begin position="527"/>
        <end position="536"/>
    </location>
</feature>
<evidence type="ECO:0000259" key="8">
    <source>
        <dbReference type="PROSITE" id="PS50212"/>
    </source>
</evidence>
<feature type="region of interest" description="Disordered" evidence="5">
    <location>
        <begin position="499"/>
        <end position="550"/>
    </location>
</feature>
<dbReference type="InterPro" id="IPR023578">
    <property type="entry name" value="Ras_GEF_dom_sf"/>
</dbReference>
<dbReference type="GO" id="GO:0005085">
    <property type="term" value="F:guanyl-nucleotide exchange factor activity"/>
    <property type="evidence" value="ECO:0007669"/>
    <property type="project" value="UniProtKB-KW"/>
</dbReference>
<dbReference type="InterPro" id="IPR000651">
    <property type="entry name" value="Ras-like_Gua-exchang_fac_N"/>
</dbReference>
<evidence type="ECO:0000256" key="1">
    <source>
        <dbReference type="ARBA" id="ARBA00022443"/>
    </source>
</evidence>
<dbReference type="AlphaFoldDB" id="A0AAQ3RC82"/>
<evidence type="ECO:0000256" key="3">
    <source>
        <dbReference type="PROSITE-ProRule" id="PRU00168"/>
    </source>
</evidence>
<proteinExistence type="predicted"/>
<feature type="domain" description="SH3" evidence="6">
    <location>
        <begin position="58"/>
        <end position="128"/>
    </location>
</feature>
<evidence type="ECO:0000259" key="6">
    <source>
        <dbReference type="PROSITE" id="PS50002"/>
    </source>
</evidence>
<dbReference type="PROSITE" id="PS50009">
    <property type="entry name" value="RASGEF_CAT"/>
    <property type="match status" value="1"/>
</dbReference>
<dbReference type="Pfam" id="PF00618">
    <property type="entry name" value="RasGEF_N"/>
    <property type="match status" value="1"/>
</dbReference>
<dbReference type="SMART" id="SM00229">
    <property type="entry name" value="RasGEFN"/>
    <property type="match status" value="1"/>
</dbReference>
<dbReference type="PANTHER" id="PTHR23113:SF354">
    <property type="entry name" value="BUD SITE SELECTION PROTEIN 5"/>
    <property type="match status" value="1"/>
</dbReference>
<dbReference type="Gene3D" id="1.10.840.10">
    <property type="entry name" value="Ras guanine-nucleotide exchange factors catalytic domain"/>
    <property type="match status" value="1"/>
</dbReference>
<dbReference type="Pfam" id="PF00617">
    <property type="entry name" value="RasGEF"/>
    <property type="match status" value="1"/>
</dbReference>
<dbReference type="PANTHER" id="PTHR23113">
    <property type="entry name" value="GUANINE NUCLEOTIDE EXCHANGE FACTOR"/>
    <property type="match status" value="1"/>
</dbReference>
<dbReference type="PROSITE" id="PS50212">
    <property type="entry name" value="RASGEF_NTER"/>
    <property type="match status" value="1"/>
</dbReference>
<name>A0AAQ3RC82_9PEZI</name>
<dbReference type="CDD" id="cd06224">
    <property type="entry name" value="REM"/>
    <property type="match status" value="1"/>
</dbReference>
<dbReference type="GO" id="GO:0007265">
    <property type="term" value="P:Ras protein signal transduction"/>
    <property type="evidence" value="ECO:0007669"/>
    <property type="project" value="TreeGrafter"/>
</dbReference>
<protein>
    <submittedName>
        <fullName evidence="9">Uncharacterized protein</fullName>
    </submittedName>
</protein>
<feature type="compositionally biased region" description="Polar residues" evidence="5">
    <location>
        <begin position="1171"/>
        <end position="1182"/>
    </location>
</feature>
<dbReference type="EMBL" id="CP138584">
    <property type="protein sequence ID" value="WPH01018.1"/>
    <property type="molecule type" value="Genomic_DNA"/>
</dbReference>
<dbReference type="SMART" id="SM00147">
    <property type="entry name" value="RasGEF"/>
    <property type="match status" value="1"/>
</dbReference>
<dbReference type="InterPro" id="IPR036028">
    <property type="entry name" value="SH3-like_dom_sf"/>
</dbReference>
<evidence type="ECO:0000256" key="4">
    <source>
        <dbReference type="PROSITE-ProRule" id="PRU00192"/>
    </source>
</evidence>
<dbReference type="InterPro" id="IPR036964">
    <property type="entry name" value="RASGEF_cat_dom_sf"/>
</dbReference>
<dbReference type="PROSITE" id="PS50002">
    <property type="entry name" value="SH3"/>
    <property type="match status" value="1"/>
</dbReference>
<feature type="domain" description="Ras-GEF" evidence="7">
    <location>
        <begin position="896"/>
        <end position="1145"/>
    </location>
</feature>
<dbReference type="InterPro" id="IPR001452">
    <property type="entry name" value="SH3_domain"/>
</dbReference>
<evidence type="ECO:0000259" key="7">
    <source>
        <dbReference type="PROSITE" id="PS50009"/>
    </source>
</evidence>
<dbReference type="SUPFAM" id="SSF50044">
    <property type="entry name" value="SH3-domain"/>
    <property type="match status" value="1"/>
</dbReference>
<feature type="region of interest" description="Disordered" evidence="5">
    <location>
        <begin position="1158"/>
        <end position="1184"/>
    </location>
</feature>
<dbReference type="CDD" id="cd00155">
    <property type="entry name" value="RasGEF"/>
    <property type="match status" value="1"/>
</dbReference>
<reference evidence="9 10" key="1">
    <citation type="submission" date="2023-11" db="EMBL/GenBank/DDBJ databases">
        <title>An acidophilic fungus is an integral part of prey digestion in a carnivorous sundew plant.</title>
        <authorList>
            <person name="Tsai I.J."/>
        </authorList>
    </citation>
    <scope>NUCLEOTIDE SEQUENCE [LARGE SCALE GENOMIC DNA]</scope>
    <source>
        <strain evidence="9">169a</strain>
    </source>
</reference>
<evidence type="ECO:0000256" key="5">
    <source>
        <dbReference type="SAM" id="MobiDB-lite"/>
    </source>
</evidence>
<dbReference type="SUPFAM" id="SSF48366">
    <property type="entry name" value="Ras GEF"/>
    <property type="match status" value="1"/>
</dbReference>
<dbReference type="InterPro" id="IPR001895">
    <property type="entry name" value="RASGEF_cat_dom"/>
</dbReference>
<sequence length="1208" mass="133003">MMDHEQVAATSPIKTRKHALNPVDITESNAPPEGTQVTPPESPTTPPQNPDNADSPALFHNYFRALHSFNPVVNLVDSEEAALMTATIKPGDLVLVHSIHANGWADGTILNTGERGWLPTNYCEPYSHPYLRNLLTALTLFWDLMGSNEEVTLATFVRQDYIRGLIAGVRCLLEHANCLHRHAALVQNHIPIRKMRKALLADLSGLVLIAKSLQDTAKEPFSGEVIDVLLYDLITKAFKVVTRAVSFVDVWMKETAYAKKLRDKKSSEYSFQPNRSTTPPSAADTFSAKKSLSSVVDDKLSASDAPRAHDQDVANTKIIHEPSISLKGSQNSNILLAAVGRRKGSVAHRMSCMASESKTGGSLASKQLAISHDNCVTHIRSFVGHRLNGRPTSGFIGSAERVKAACEAMLAIVDEVYANDTQGSMAVYEAREILRSKLDELVRSTKDVFKFSDLDDDDTGVVLFPNQSSRLVHVGANLMRTAGDCFAKTRSLIEQIGDFELERSPTSRGDEKLDGPESGIGARGASPQKSFTTQRRTSQKLLPSHPPPLKSVVRAPTEAIDFAIVSNGISDNIGQNLTCQPGSRKSQPQFPMERRTVLQASQIHRTSDERKRQSQSSRTNSAGPARKDSVGISIAGSMDTLHSDERDSAMTALSETSTRATTPEQYKLSQTQDFGLSKAFASLSNTQSVINDVDREAETQLLQKTYANELVLNRDGQVTGGSLEALVEQLTVHDAAPDPQFLSAFYVTFRMFTLPRTFAKALEDRFDYIGDSRSVGQPVRLRVYNVFKGWLETHWDAETDADALADIRNFANHKLKAHLPSAGERLFELTRRVSGDDQLGTISGPLVSGVGKTSMSITSEYDIGISIPDAVVSKGQLTLLRNSINSGGSCSITDIDPLETARQLTLLASRVFCDIKSYELLGLEWTKKNSDRAPNVRRMCGLNTDLAHVVGDTILAPAPEDNKRRALLIKHWSKIAMACLELNNYDSLVAIMCSLNSSVVQRLKKTWSSVSKNTRARIDELNKVVDISKNQASLRSKLDAPVAPCLPFLGMYLTDLTFVDAGNLDTRELPGGVSANGEFSSVINFDKYMRTAKIISHLQRFQVPYRLQPVPEIQTWMEAHMVRMRASNDIMVGTLHRRSLIVEPKMDLKLGKVVETPCTDSVGRDERPRTAASQTGRSQSESTVREKFGTFFKYNSFSFKKDTGSVET</sequence>
<dbReference type="Gene3D" id="2.30.30.40">
    <property type="entry name" value="SH3 Domains"/>
    <property type="match status" value="1"/>
</dbReference>
<gene>
    <name evidence="9" type="ORF">R9X50_00385200</name>
</gene>
<dbReference type="InterPro" id="IPR008937">
    <property type="entry name" value="Ras-like_GEF"/>
</dbReference>
<evidence type="ECO:0000313" key="10">
    <source>
        <dbReference type="Proteomes" id="UP001303373"/>
    </source>
</evidence>
<dbReference type="GO" id="GO:0005886">
    <property type="term" value="C:plasma membrane"/>
    <property type="evidence" value="ECO:0007669"/>
    <property type="project" value="TreeGrafter"/>
</dbReference>
<dbReference type="SMART" id="SM00326">
    <property type="entry name" value="SH3"/>
    <property type="match status" value="1"/>
</dbReference>
<feature type="region of interest" description="Disordered" evidence="5">
    <location>
        <begin position="1"/>
        <end position="56"/>
    </location>
</feature>
<feature type="region of interest" description="Disordered" evidence="5">
    <location>
        <begin position="600"/>
        <end position="665"/>
    </location>
</feature>
<dbReference type="Gene3D" id="1.20.870.10">
    <property type="entry name" value="Son of sevenless (SoS) protein Chain: S domain 1"/>
    <property type="match status" value="1"/>
</dbReference>
<keyword evidence="1 4" id="KW-0728">SH3 domain</keyword>
<feature type="compositionally biased region" description="Pro residues" evidence="5">
    <location>
        <begin position="40"/>
        <end position="49"/>
    </location>
</feature>
<feature type="domain" description="N-terminal Ras-GEF" evidence="8">
    <location>
        <begin position="714"/>
        <end position="834"/>
    </location>
</feature>
<accession>A0AAQ3RC82</accession>
<keyword evidence="2 3" id="KW-0344">Guanine-nucleotide releasing factor</keyword>